<dbReference type="GO" id="GO:0071797">
    <property type="term" value="C:LUBAC complex"/>
    <property type="evidence" value="ECO:0007669"/>
    <property type="project" value="TreeGrafter"/>
</dbReference>
<dbReference type="Pfam" id="PF13639">
    <property type="entry name" value="zf-RING_2"/>
    <property type="match status" value="1"/>
</dbReference>
<evidence type="ECO:0000256" key="7">
    <source>
        <dbReference type="ARBA" id="ARBA00022679"/>
    </source>
</evidence>
<keyword evidence="9" id="KW-0677">Repeat</keyword>
<dbReference type="UniPathway" id="UPA00143"/>
<dbReference type="GO" id="GO:0008270">
    <property type="term" value="F:zinc ion binding"/>
    <property type="evidence" value="ECO:0007669"/>
    <property type="project" value="UniProtKB-KW"/>
</dbReference>
<proteinExistence type="inferred from homology"/>
<evidence type="ECO:0000256" key="6">
    <source>
        <dbReference type="ARBA" id="ARBA00022553"/>
    </source>
</evidence>
<dbReference type="GO" id="GO:0043161">
    <property type="term" value="P:proteasome-mediated ubiquitin-dependent protein catabolic process"/>
    <property type="evidence" value="ECO:0007669"/>
    <property type="project" value="TreeGrafter"/>
</dbReference>
<dbReference type="SUPFAM" id="SSF54236">
    <property type="entry name" value="Ubiquitin-like"/>
    <property type="match status" value="1"/>
</dbReference>
<sequence length="975" mass="109029">MMAQAPTSPRTPPSPGASSGLLASCRGVVFLFKNQKWDPLFGNNIYRLHLVRQAPGNFILFIVHDQPNLVVKAKIMLRFNIVFKQIKQNFFSLRDNALDWGFDIISQPADAQTFAIVIQNTLTSLKESVNTANRPVLNTQQSTPSKLPEAKGEGQDYLNNICLTLSDAINRGDQEFASNLARQLAAQRATVKIRLDDPENDELTRGAKDNTINLKVQVEDKESGGFPFRVDVAPQMTIKQLRQMVQVKYGFPPEIQGWIISKRFAKPNESLSDCGIKASGHTVYLYLKSADSAGISRGPTGAWGERREAGINRANSVTDVHGQQNLQNDAPNVPRNDPRSLPNLPSEILREPPQPAVGWECPACTYVNPPSRPGCEICSAGRPQEYHIPDDYVPDDRERVRLQQAEFGEQLLLEEEERQKRSAMEERDRNFQQHMSVALRQPLIANQEETECPICFDTIPVGEGVVLRECLHIFCRECLAEHIKASQEPEVQCPYDNGDFQCHDVITNQEIQELLNNEDFQKYLQRSLATAESQEANSFHCQTPNCHGWCIYDDEVNDFDCPVCQQRNCLTCKAIHSPVNCKEYQDDLKRNAANDEAAKKTQEYLEHAFEAIREVNDIFLDGRALKASLGTTKYCTYFLKNSNCPKTDCMYLHALDNDGASFTKEEMQAGKHIEYEQMLLKKYEEKRKTSKENSDKWPTNSQEESTEPECRQKQVESHTELVNGGSPSPIHQAIPGNLKDTNEQFESWDEEISTQTSLSSLRPIGAEHRATTSAGVTHTGPFVSSYKVLDDMKHITHDLTGLGLSNLHIQDGGLSHEDDLGFDPWNESRKALADLIQEETVSYPEHSAVNPTSQFTNHAAPAPHNTVPPAPSNCTPTAEEMEFLQNWKAGLQALLPNINISFADAFSPPSWHAGDANGSSSLSYNSQAGFKPFTTPNSQTQGDRPMRPPPGFESQNNPFLTDLNTTPGFPVSHGM</sequence>
<dbReference type="InterPro" id="IPR051628">
    <property type="entry name" value="LUBAC_E3_Ligases"/>
</dbReference>
<dbReference type="InterPro" id="IPR013083">
    <property type="entry name" value="Znf_RING/FYVE/PHD"/>
</dbReference>
<organism evidence="14 15">
    <name type="scientific">Paramuricea clavata</name>
    <name type="common">Red gorgonian</name>
    <name type="synonym">Violescent sea-whip</name>
    <dbReference type="NCBI Taxonomy" id="317549"/>
    <lineage>
        <taxon>Eukaryota</taxon>
        <taxon>Metazoa</taxon>
        <taxon>Cnidaria</taxon>
        <taxon>Anthozoa</taxon>
        <taxon>Octocorallia</taxon>
        <taxon>Malacalcyonacea</taxon>
        <taxon>Plexauridae</taxon>
        <taxon>Paramuricea</taxon>
    </lineage>
</organism>
<dbReference type="CDD" id="cd20345">
    <property type="entry name" value="BRcat_RBR_HOIL1"/>
    <property type="match status" value="1"/>
</dbReference>
<keyword evidence="12" id="KW-0862">Zinc</keyword>
<dbReference type="Proteomes" id="UP001152795">
    <property type="component" value="Unassembled WGS sequence"/>
</dbReference>
<dbReference type="InterPro" id="IPR001841">
    <property type="entry name" value="Znf_RING"/>
</dbReference>
<evidence type="ECO:0000256" key="1">
    <source>
        <dbReference type="ARBA" id="ARBA00001798"/>
    </source>
</evidence>
<keyword evidence="15" id="KW-1185">Reference proteome</keyword>
<dbReference type="SMART" id="SM00213">
    <property type="entry name" value="UBQ"/>
    <property type="match status" value="1"/>
</dbReference>
<dbReference type="SMART" id="SM00547">
    <property type="entry name" value="ZnF_RBZ"/>
    <property type="match status" value="1"/>
</dbReference>
<dbReference type="PROSITE" id="PS51873">
    <property type="entry name" value="TRIAD"/>
    <property type="match status" value="1"/>
</dbReference>
<dbReference type="OrthoDB" id="5986204at2759"/>
<dbReference type="GO" id="GO:0043130">
    <property type="term" value="F:ubiquitin binding"/>
    <property type="evidence" value="ECO:0007669"/>
    <property type="project" value="TreeGrafter"/>
</dbReference>
<dbReference type="InterPro" id="IPR044066">
    <property type="entry name" value="TRIAD_supradom"/>
</dbReference>
<evidence type="ECO:0000256" key="9">
    <source>
        <dbReference type="ARBA" id="ARBA00022737"/>
    </source>
</evidence>
<evidence type="ECO:0000256" key="13">
    <source>
        <dbReference type="SAM" id="MobiDB-lite"/>
    </source>
</evidence>
<dbReference type="GO" id="GO:0097039">
    <property type="term" value="P:protein linear polyubiquitination"/>
    <property type="evidence" value="ECO:0007669"/>
    <property type="project" value="TreeGrafter"/>
</dbReference>
<evidence type="ECO:0000313" key="15">
    <source>
        <dbReference type="Proteomes" id="UP001152795"/>
    </source>
</evidence>
<dbReference type="GO" id="GO:0061630">
    <property type="term" value="F:ubiquitin protein ligase activity"/>
    <property type="evidence" value="ECO:0007669"/>
    <property type="project" value="UniProtKB-EC"/>
</dbReference>
<dbReference type="InterPro" id="IPR001876">
    <property type="entry name" value="Znf_RanBP2"/>
</dbReference>
<dbReference type="FunFam" id="3.30.40.10:FF:000137">
    <property type="entry name" value="RanBP-type and C3HC4-type zinc finger-containing protein 1"/>
    <property type="match status" value="1"/>
</dbReference>
<dbReference type="SMART" id="SM00184">
    <property type="entry name" value="RING"/>
    <property type="match status" value="1"/>
</dbReference>
<keyword evidence="10" id="KW-0863">Zinc-finger</keyword>
<evidence type="ECO:0000256" key="3">
    <source>
        <dbReference type="ARBA" id="ARBA00008278"/>
    </source>
</evidence>
<evidence type="ECO:0000256" key="4">
    <source>
        <dbReference type="ARBA" id="ARBA00012251"/>
    </source>
</evidence>
<dbReference type="PANTHER" id="PTHR22770:SF13">
    <property type="entry name" value="RING-TYPE DOMAIN-CONTAINING PROTEIN"/>
    <property type="match status" value="1"/>
</dbReference>
<dbReference type="EC" id="2.3.2.31" evidence="4"/>
<dbReference type="InterPro" id="IPR047558">
    <property type="entry name" value="BRcat_RBR_HOIL1"/>
</dbReference>
<comment type="catalytic activity">
    <reaction evidence="1">
        <text>[E2 ubiquitin-conjugating enzyme]-S-ubiquitinyl-L-cysteine + [acceptor protein]-L-lysine = [E2 ubiquitin-conjugating enzyme]-L-cysteine + [acceptor protein]-N(6)-ubiquitinyl-L-lysine.</text>
        <dbReference type="EC" id="2.3.2.31"/>
    </reaction>
</comment>
<dbReference type="InterPro" id="IPR029071">
    <property type="entry name" value="Ubiquitin-like_domsf"/>
</dbReference>
<dbReference type="InterPro" id="IPR000571">
    <property type="entry name" value="Znf_CCCH"/>
</dbReference>
<dbReference type="InterPro" id="IPR057468">
    <property type="entry name" value="HOIL-1/Sharpin_LTM"/>
</dbReference>
<dbReference type="Pfam" id="PF00641">
    <property type="entry name" value="Zn_ribbon_RanBP"/>
    <property type="match status" value="1"/>
</dbReference>
<comment type="similarity">
    <text evidence="3">Belongs to the RBR family.</text>
</comment>
<dbReference type="InterPro" id="IPR047559">
    <property type="entry name" value="HOIL1_RBR_mRING-HC-C3HC3D"/>
</dbReference>
<dbReference type="InterPro" id="IPR000626">
    <property type="entry name" value="Ubiquitin-like_dom"/>
</dbReference>
<dbReference type="Pfam" id="PF25393">
    <property type="entry name" value="LTM"/>
    <property type="match status" value="1"/>
</dbReference>
<keyword evidence="6" id="KW-0597">Phosphoprotein</keyword>
<dbReference type="InterPro" id="IPR017907">
    <property type="entry name" value="Znf_RING_CS"/>
</dbReference>
<dbReference type="PROSITE" id="PS00518">
    <property type="entry name" value="ZF_RING_1"/>
    <property type="match status" value="1"/>
</dbReference>
<keyword evidence="8" id="KW-0479">Metal-binding</keyword>
<gene>
    <name evidence="14" type="ORF">PACLA_8A028249</name>
</gene>
<protein>
    <recommendedName>
        <fullName evidence="5">RanBP-type and C3HC4-type zinc finger-containing protein 1</fullName>
        <ecNumber evidence="4">2.3.2.31</ecNumber>
    </recommendedName>
</protein>
<dbReference type="Gene3D" id="3.10.20.90">
    <property type="entry name" value="Phosphatidylinositol 3-kinase Catalytic Subunit, Chain A, domain 1"/>
    <property type="match status" value="1"/>
</dbReference>
<accession>A0A7D9DZW8</accession>
<feature type="compositionally biased region" description="Polar residues" evidence="13">
    <location>
        <begin position="953"/>
        <end position="967"/>
    </location>
</feature>
<dbReference type="AlphaFoldDB" id="A0A7D9DZW8"/>
<dbReference type="GO" id="GO:0009893">
    <property type="term" value="P:positive regulation of metabolic process"/>
    <property type="evidence" value="ECO:0007669"/>
    <property type="project" value="UniProtKB-ARBA"/>
</dbReference>
<dbReference type="SUPFAM" id="SSF90209">
    <property type="entry name" value="Ran binding protein zinc finger-like"/>
    <property type="match status" value="1"/>
</dbReference>
<dbReference type="PROSITE" id="PS50199">
    <property type="entry name" value="ZF_RANBP2_2"/>
    <property type="match status" value="1"/>
</dbReference>
<dbReference type="SUPFAM" id="SSF50729">
    <property type="entry name" value="PH domain-like"/>
    <property type="match status" value="1"/>
</dbReference>
<dbReference type="SUPFAM" id="SSF57850">
    <property type="entry name" value="RING/U-box"/>
    <property type="match status" value="2"/>
</dbReference>
<feature type="compositionally biased region" description="Polar residues" evidence="13">
    <location>
        <begin position="917"/>
        <end position="942"/>
    </location>
</feature>
<dbReference type="PANTHER" id="PTHR22770">
    <property type="entry name" value="UBIQUITIN CONJUGATING ENZYME 7 INTERACTING PROTEIN-RELATED"/>
    <property type="match status" value="1"/>
</dbReference>
<dbReference type="Gene3D" id="2.30.30.380">
    <property type="entry name" value="Zn-finger domain of Sec23/24"/>
    <property type="match status" value="1"/>
</dbReference>
<dbReference type="PROSITE" id="PS50053">
    <property type="entry name" value="UBIQUITIN_2"/>
    <property type="match status" value="1"/>
</dbReference>
<reference evidence="14" key="1">
    <citation type="submission" date="2020-04" db="EMBL/GenBank/DDBJ databases">
        <authorList>
            <person name="Alioto T."/>
            <person name="Alioto T."/>
            <person name="Gomez Garrido J."/>
        </authorList>
    </citation>
    <scope>NUCLEOTIDE SEQUENCE</scope>
    <source>
        <strain evidence="14">A484AB</strain>
    </source>
</reference>
<feature type="compositionally biased region" description="Basic and acidic residues" evidence="13">
    <location>
        <begin position="708"/>
        <end position="719"/>
    </location>
</feature>
<comment type="pathway">
    <text evidence="2">Protein modification; protein ubiquitination.</text>
</comment>
<comment type="caution">
    <text evidence="14">The sequence shown here is derived from an EMBL/GenBank/DDBJ whole genome shotgun (WGS) entry which is preliminary data.</text>
</comment>
<feature type="region of interest" description="Disordered" evidence="13">
    <location>
        <begin position="323"/>
        <end position="351"/>
    </location>
</feature>
<evidence type="ECO:0000313" key="14">
    <source>
        <dbReference type="EMBL" id="CAB3997176.1"/>
    </source>
</evidence>
<evidence type="ECO:0000256" key="11">
    <source>
        <dbReference type="ARBA" id="ARBA00022786"/>
    </source>
</evidence>
<dbReference type="CDD" id="cd16633">
    <property type="entry name" value="mRING-HC-C3HC3D_RBR_HOIL1"/>
    <property type="match status" value="1"/>
</dbReference>
<evidence type="ECO:0000256" key="10">
    <source>
        <dbReference type="ARBA" id="ARBA00022771"/>
    </source>
</evidence>
<dbReference type="InterPro" id="IPR036443">
    <property type="entry name" value="Znf_RanBP2_sf"/>
</dbReference>
<keyword evidence="7" id="KW-0808">Transferase</keyword>
<evidence type="ECO:0000256" key="2">
    <source>
        <dbReference type="ARBA" id="ARBA00004906"/>
    </source>
</evidence>
<dbReference type="Gene3D" id="3.30.40.10">
    <property type="entry name" value="Zinc/RING finger domain, C3HC4 (zinc finger)"/>
    <property type="match status" value="1"/>
</dbReference>
<feature type="region of interest" description="Disordered" evidence="13">
    <location>
        <begin position="917"/>
        <end position="975"/>
    </location>
</feature>
<feature type="compositionally biased region" description="Basic and acidic residues" evidence="13">
    <location>
        <begin position="686"/>
        <end position="695"/>
    </location>
</feature>
<dbReference type="EMBL" id="CACRXK020003042">
    <property type="protein sequence ID" value="CAB3997176.1"/>
    <property type="molecule type" value="Genomic_DNA"/>
</dbReference>
<dbReference type="PROSITE" id="PS50089">
    <property type="entry name" value="ZF_RING_2"/>
    <property type="match status" value="1"/>
</dbReference>
<evidence type="ECO:0000256" key="5">
    <source>
        <dbReference type="ARBA" id="ARBA00017887"/>
    </source>
</evidence>
<feature type="region of interest" description="Disordered" evidence="13">
    <location>
        <begin position="686"/>
        <end position="737"/>
    </location>
</feature>
<dbReference type="PROSITE" id="PS01358">
    <property type="entry name" value="ZF_RANBP2_1"/>
    <property type="match status" value="1"/>
</dbReference>
<name>A0A7D9DZW8_PARCT</name>
<evidence type="ECO:0000256" key="12">
    <source>
        <dbReference type="ARBA" id="ARBA00022833"/>
    </source>
</evidence>
<evidence type="ECO:0000256" key="8">
    <source>
        <dbReference type="ARBA" id="ARBA00022723"/>
    </source>
</evidence>
<keyword evidence="11" id="KW-0833">Ubl conjugation pathway</keyword>
<dbReference type="PROSITE" id="PS50103">
    <property type="entry name" value="ZF_C3H1"/>
    <property type="match status" value="1"/>
</dbReference>